<sequence>MKKNSFLLCFLMQAFLYAQTGLSVSPPRVYYEAGMGENNTQKITVTNVSTSNSLDLAISMGDWEYDVKGNNVMFPADSLATSCASWVSIPNDENYFSLQPGETKHIEVILTIPTKLSNNVPVHTAMLYVTQMNPIDDVTKAGANMQISIRSGIKLFHRTTIEKIKKIEVQNMIFDKDTHHIDIHFENQGNIWTDGVMYSEILNTETGKKTTLDDLVFYTMPGNYRESRIALPQDLENGTYVATVIMDYGKDTSIEMAELTFTYED</sequence>
<accession>A0ABV5F718</accession>
<dbReference type="EMBL" id="JBHMFC010000001">
    <property type="protein sequence ID" value="MFB9055169.1"/>
    <property type="molecule type" value="Genomic_DNA"/>
</dbReference>
<keyword evidence="1" id="KW-0732">Signal</keyword>
<organism evidence="2 3">
    <name type="scientific">Mariniflexile ostreae</name>
    <dbReference type="NCBI Taxonomy" id="1520892"/>
    <lineage>
        <taxon>Bacteria</taxon>
        <taxon>Pseudomonadati</taxon>
        <taxon>Bacteroidota</taxon>
        <taxon>Flavobacteriia</taxon>
        <taxon>Flavobacteriales</taxon>
        <taxon>Flavobacteriaceae</taxon>
        <taxon>Mariniflexile</taxon>
    </lineage>
</organism>
<protein>
    <submittedName>
        <fullName evidence="2">Molecular chaperone</fullName>
    </submittedName>
</protein>
<comment type="caution">
    <text evidence="2">The sequence shown here is derived from an EMBL/GenBank/DDBJ whole genome shotgun (WGS) entry which is preliminary data.</text>
</comment>
<name>A0ABV5F718_9FLAO</name>
<dbReference type="RefSeq" id="WP_379859356.1">
    <property type="nucleotide sequence ID" value="NZ_JBHMFC010000001.1"/>
</dbReference>
<evidence type="ECO:0000313" key="3">
    <source>
        <dbReference type="Proteomes" id="UP001589585"/>
    </source>
</evidence>
<keyword evidence="3" id="KW-1185">Reference proteome</keyword>
<evidence type="ECO:0000256" key="1">
    <source>
        <dbReference type="SAM" id="SignalP"/>
    </source>
</evidence>
<evidence type="ECO:0000313" key="2">
    <source>
        <dbReference type="EMBL" id="MFB9055169.1"/>
    </source>
</evidence>
<feature type="signal peptide" evidence="1">
    <location>
        <begin position="1"/>
        <end position="18"/>
    </location>
</feature>
<gene>
    <name evidence="2" type="ORF">ACFFU9_00295</name>
</gene>
<reference evidence="2 3" key="1">
    <citation type="submission" date="2024-09" db="EMBL/GenBank/DDBJ databases">
        <authorList>
            <person name="Sun Q."/>
            <person name="Mori K."/>
        </authorList>
    </citation>
    <scope>NUCLEOTIDE SEQUENCE [LARGE SCALE GENOMIC DNA]</scope>
    <source>
        <strain evidence="2 3">CECT 8622</strain>
    </source>
</reference>
<dbReference type="Proteomes" id="UP001589585">
    <property type="component" value="Unassembled WGS sequence"/>
</dbReference>
<feature type="chain" id="PRO_5046672424" evidence="1">
    <location>
        <begin position="19"/>
        <end position="265"/>
    </location>
</feature>
<proteinExistence type="predicted"/>